<evidence type="ECO:0000256" key="1">
    <source>
        <dbReference type="SAM" id="Phobius"/>
    </source>
</evidence>
<feature type="transmembrane region" description="Helical" evidence="1">
    <location>
        <begin position="121"/>
        <end position="142"/>
    </location>
</feature>
<feature type="transmembrane region" description="Helical" evidence="1">
    <location>
        <begin position="255"/>
        <end position="271"/>
    </location>
</feature>
<sequence>MDKIVYNNYQFYEYAALTELIEKQSKKGYSPCGMIGNSSRILKFCHTDTDAPKVYAVFYKYLDDDLDEEIEKLKTGKGEILCQNNRYIIFGFPSSDAYEKRSRLIAEKQNRLLGIPVKKTAAIVCTLLLISVITLVLKILLFSKGELYFNQLNLALYLALIINFLIYFTGDLHDIKKGKGVYIEGTIYFLSRTKLKNLLFRIGDILRWVILTGSICISAAILISAKDIVLTVNLLRLWLIYGSVGFVYRLRVRGSYLSLLITQLLLAAFSFL</sequence>
<gene>
    <name evidence="2" type="ORF">RZO55_05115</name>
</gene>
<dbReference type="EMBL" id="JAWONS010000099">
    <property type="protein sequence ID" value="MDW2796959.1"/>
    <property type="molecule type" value="Genomic_DNA"/>
</dbReference>
<keyword evidence="3" id="KW-1185">Reference proteome</keyword>
<reference evidence="2 3" key="1">
    <citation type="submission" date="2023-10" db="EMBL/GenBank/DDBJ databases">
        <title>A novel Glycoside Hydrolase 43-Like Enzyme from Clostrdium boliviensis is an Endo-xylanase, and a Candidate for Xylooligosaccharides Production from Different Xylan Substrates.</title>
        <authorList>
            <person name="Alvarez M.T."/>
            <person name="Rocabado-Villegas L.R."/>
            <person name="Salas-Veizaga D.M."/>
            <person name="Linares-Pasten J.A."/>
            <person name="Gudmundsdottir E.E."/>
            <person name="Hreggvidsson G.O."/>
            <person name="Adlercreutz P."/>
            <person name="Nordberg Karlsson E."/>
        </authorList>
    </citation>
    <scope>NUCLEOTIDE SEQUENCE [LARGE SCALE GENOMIC DNA]</scope>
    <source>
        <strain evidence="2 3">E-1</strain>
    </source>
</reference>
<protein>
    <recommendedName>
        <fullName evidence="4">DUF2812 domain-containing protein</fullName>
    </recommendedName>
</protein>
<name>A0ABU4GH61_9CLOT</name>
<feature type="transmembrane region" description="Helical" evidence="1">
    <location>
        <begin position="148"/>
        <end position="169"/>
    </location>
</feature>
<accession>A0ABU4GH61</accession>
<proteinExistence type="predicted"/>
<keyword evidence="1" id="KW-0472">Membrane</keyword>
<evidence type="ECO:0008006" key="4">
    <source>
        <dbReference type="Google" id="ProtNLM"/>
    </source>
</evidence>
<keyword evidence="1" id="KW-1133">Transmembrane helix</keyword>
<feature type="transmembrane region" description="Helical" evidence="1">
    <location>
        <begin position="205"/>
        <end position="223"/>
    </location>
</feature>
<organism evidence="2 3">
    <name type="scientific">Clostridium boliviensis</name>
    <dbReference type="NCBI Taxonomy" id="318465"/>
    <lineage>
        <taxon>Bacteria</taxon>
        <taxon>Bacillati</taxon>
        <taxon>Bacillota</taxon>
        <taxon>Clostridia</taxon>
        <taxon>Eubacteriales</taxon>
        <taxon>Clostridiaceae</taxon>
        <taxon>Clostridium</taxon>
    </lineage>
</organism>
<dbReference type="Proteomes" id="UP001276854">
    <property type="component" value="Unassembled WGS sequence"/>
</dbReference>
<dbReference type="RefSeq" id="WP_318063217.1">
    <property type="nucleotide sequence ID" value="NZ_JAWONS010000099.1"/>
</dbReference>
<comment type="caution">
    <text evidence="2">The sequence shown here is derived from an EMBL/GenBank/DDBJ whole genome shotgun (WGS) entry which is preliminary data.</text>
</comment>
<feature type="transmembrane region" description="Helical" evidence="1">
    <location>
        <begin position="229"/>
        <end position="248"/>
    </location>
</feature>
<evidence type="ECO:0000313" key="2">
    <source>
        <dbReference type="EMBL" id="MDW2796959.1"/>
    </source>
</evidence>
<keyword evidence="1" id="KW-0812">Transmembrane</keyword>
<evidence type="ECO:0000313" key="3">
    <source>
        <dbReference type="Proteomes" id="UP001276854"/>
    </source>
</evidence>